<keyword evidence="2" id="KW-1185">Reference proteome</keyword>
<dbReference type="EMBL" id="CM046121">
    <property type="protein sequence ID" value="KAI8434241.1"/>
    <property type="molecule type" value="Genomic_DNA"/>
</dbReference>
<accession>A0ACC0KDG7</accession>
<proteinExistence type="predicted"/>
<dbReference type="Proteomes" id="UP001064048">
    <property type="component" value="Chromosome 21"/>
</dbReference>
<sequence length="1086" mass="123262">MKILNEFTKEKLAPLKPFLPYGVLESWEDLDPRLYHAVHIYWLKFYGLWYNTVSKCSFRFWTQIVYGFLVLWLVCFLPGIGEVVYLLRRRDNIGEIAEGLYLFLSEMYTYIKLSALWLKKNEIIDLLEYLHREEFKPSEPEHREILRKSIKTARMIYYKPATCIIDGVMDTILSAFIASAIGQIEILAFTLRNFNLVAERRRKRFARLGDIKSDQSTRYYVRSVFKDIIKHHNSIIRYVSLIESAFSLASALQLMLSVMVLCLVGIQFLSIEKPMSHPIQIAWMAIYLTCMLIEVFIICWFGDELIWKRKKEIQVAPNSVHTFMRVLGTCHVLVFKEHKIYLVEIIVGRRQVVTAGQQPTWPTQLVPTITGSQNANEVSGSPEIEPTGSWRATGELRQRVMIAHHRPDASGTERRNSPVVMSVEMDYYNWNVSYPAITLCPASNIDQDVFSALVNETRNKTGKNLHSYYWSLGTISLETVDQIAVQTADVVKLLHTKDYAEIAAMLFESFDNGTFMTNINEPISIEPALTEMGMCHVINSNVAVLHNPIKWKDEAAAYVKNNIEISAHDVDFYTQIMNYAEVYKVYVHSPDEIAISTTPSFTYEAEGLLLFGYQVWNHEKICDFNELLCVIRYKNEIIRLAPSNDTIAKFGHFSSLPRSSSDCGCLGSCEAQEYLKDQENFLAQESTSKLRIAISTFPRYRITDPDFVLEEPRYERAYNYFQSLVADCSEKETHDALNNAACKNHEEVSLGMLMSILTEPHNATKCYRDLTLITRDGLTCVLNNLSNLILERELRTTVRETFKEFCSNGNGEGASGARDDGSEELPREPDEPAFSDDEEDAPPIIAEDTDDDDLPLSEVRARERPELAAALPLNLRPLAETLLDDRSAAAATALLNACSTSMPTATALADLFTAAVQEAPALRITANPTPAELDNADYEDKVGDLVSVLLSTRYPGTSPNKRKRPGKHSIPPNAPPSAELVLGHLEQMRVNCVEQDDMSIFNMECMQKSLQLSQSNSSDSLRRQYSELFLLAWEDELPISRRARKLITNSLPLGANLHSSNDDSEEEEIVKPKQAKRRKKAISDSD</sequence>
<evidence type="ECO:0000313" key="1">
    <source>
        <dbReference type="EMBL" id="KAI8434241.1"/>
    </source>
</evidence>
<name>A0ACC0KDG7_CHOFU</name>
<evidence type="ECO:0000313" key="2">
    <source>
        <dbReference type="Proteomes" id="UP001064048"/>
    </source>
</evidence>
<organism evidence="1 2">
    <name type="scientific">Choristoneura fumiferana</name>
    <name type="common">Spruce budworm moth</name>
    <name type="synonym">Archips fumiferana</name>
    <dbReference type="NCBI Taxonomy" id="7141"/>
    <lineage>
        <taxon>Eukaryota</taxon>
        <taxon>Metazoa</taxon>
        <taxon>Ecdysozoa</taxon>
        <taxon>Arthropoda</taxon>
        <taxon>Hexapoda</taxon>
        <taxon>Insecta</taxon>
        <taxon>Pterygota</taxon>
        <taxon>Neoptera</taxon>
        <taxon>Endopterygota</taxon>
        <taxon>Lepidoptera</taxon>
        <taxon>Glossata</taxon>
        <taxon>Ditrysia</taxon>
        <taxon>Tortricoidea</taxon>
        <taxon>Tortricidae</taxon>
        <taxon>Tortricinae</taxon>
        <taxon>Choristoneura</taxon>
    </lineage>
</organism>
<gene>
    <name evidence="1" type="ORF">MSG28_012338</name>
</gene>
<protein>
    <submittedName>
        <fullName evidence="1">Uncharacterized protein</fullName>
    </submittedName>
</protein>
<comment type="caution">
    <text evidence="1">The sequence shown here is derived from an EMBL/GenBank/DDBJ whole genome shotgun (WGS) entry which is preliminary data.</text>
</comment>
<reference evidence="1 2" key="1">
    <citation type="journal article" date="2022" name="Genome Biol. Evol.">
        <title>The Spruce Budworm Genome: Reconstructing the Evolutionary History of Antifreeze Proteins.</title>
        <authorList>
            <person name="Beliveau C."/>
            <person name="Gagne P."/>
            <person name="Picq S."/>
            <person name="Vernygora O."/>
            <person name="Keeling C.I."/>
            <person name="Pinkney K."/>
            <person name="Doucet D."/>
            <person name="Wen F."/>
            <person name="Johnston J.S."/>
            <person name="Maaroufi H."/>
            <person name="Boyle B."/>
            <person name="Laroche J."/>
            <person name="Dewar K."/>
            <person name="Juretic N."/>
            <person name="Blackburn G."/>
            <person name="Nisole A."/>
            <person name="Brunet B."/>
            <person name="Brandao M."/>
            <person name="Lumley L."/>
            <person name="Duan J."/>
            <person name="Quan G."/>
            <person name="Lucarotti C.J."/>
            <person name="Roe A.D."/>
            <person name="Sperling F.A.H."/>
            <person name="Levesque R.C."/>
            <person name="Cusson M."/>
        </authorList>
    </citation>
    <scope>NUCLEOTIDE SEQUENCE [LARGE SCALE GENOMIC DNA]</scope>
    <source>
        <strain evidence="1">Glfc:IPQL:Cfum</strain>
    </source>
</reference>